<accession>A0A8H5F538</accession>
<dbReference type="Pfam" id="PF25534">
    <property type="entry name" value="DUF7918"/>
    <property type="match status" value="1"/>
</dbReference>
<dbReference type="PANTHER" id="PTHR36223:SF1">
    <property type="entry name" value="TRANSCRIPTION ELONGATION FACTOR EAF N-TERMINAL DOMAIN-CONTAINING PROTEIN"/>
    <property type="match status" value="1"/>
</dbReference>
<comment type="caution">
    <text evidence="2">The sequence shown here is derived from an EMBL/GenBank/DDBJ whole genome shotgun (WGS) entry which is preliminary data.</text>
</comment>
<dbReference type="PANTHER" id="PTHR36223">
    <property type="entry name" value="BETA-LACTAMASE-TYPE TRANSPEPTIDASE FOLD DOMAIN CONTAINING PROTEIN"/>
    <property type="match status" value="1"/>
</dbReference>
<proteinExistence type="predicted"/>
<name>A0A8H5F538_9AGAR</name>
<sequence length="295" mass="32843">MTSLQIGEYSAWVAIEGVTAPVYNIEKTSSSASCWIASQVGKKFALNWYNTERRIPIQAAVLIDGKVCDNHIMLDARRYPDKPSGVGISYARTSDWTRRDFEFSSILVSDDDNYLYTVDTSMDIGTITLQLWRIEIQDVTPQTLHHRYGGATLDNQIVHERSKKAGAHHVVYGEEYGSPAPVVDMVRGRVIDSTPFVTFSFKYRPYDVLMANDIIPRPMLSTCTNVPSSSRNNEVDQKTAAQIKRLENRLNALKTKAKLVPHAGVVKRTVGSSKGKGRARGPIPPNAEIIDLTSL</sequence>
<feature type="domain" description="DUF7918" evidence="1">
    <location>
        <begin position="14"/>
        <end position="217"/>
    </location>
</feature>
<evidence type="ECO:0000259" key="1">
    <source>
        <dbReference type="Pfam" id="PF25534"/>
    </source>
</evidence>
<organism evidence="2 3">
    <name type="scientific">Ephemerocybe angulata</name>
    <dbReference type="NCBI Taxonomy" id="980116"/>
    <lineage>
        <taxon>Eukaryota</taxon>
        <taxon>Fungi</taxon>
        <taxon>Dikarya</taxon>
        <taxon>Basidiomycota</taxon>
        <taxon>Agaricomycotina</taxon>
        <taxon>Agaricomycetes</taxon>
        <taxon>Agaricomycetidae</taxon>
        <taxon>Agaricales</taxon>
        <taxon>Agaricineae</taxon>
        <taxon>Psathyrellaceae</taxon>
        <taxon>Ephemerocybe</taxon>
    </lineage>
</organism>
<dbReference type="Proteomes" id="UP000541558">
    <property type="component" value="Unassembled WGS sequence"/>
</dbReference>
<keyword evidence="3" id="KW-1185">Reference proteome</keyword>
<dbReference type="OrthoDB" id="3364132at2759"/>
<evidence type="ECO:0000313" key="2">
    <source>
        <dbReference type="EMBL" id="KAF5323981.1"/>
    </source>
</evidence>
<dbReference type="AlphaFoldDB" id="A0A8H5F538"/>
<dbReference type="InterPro" id="IPR057678">
    <property type="entry name" value="DUF7918"/>
</dbReference>
<dbReference type="EMBL" id="JAACJK010000165">
    <property type="protein sequence ID" value="KAF5323981.1"/>
    <property type="molecule type" value="Genomic_DNA"/>
</dbReference>
<evidence type="ECO:0000313" key="3">
    <source>
        <dbReference type="Proteomes" id="UP000541558"/>
    </source>
</evidence>
<gene>
    <name evidence="2" type="ORF">D9611_008247</name>
</gene>
<reference evidence="2 3" key="1">
    <citation type="journal article" date="2020" name="ISME J.">
        <title>Uncovering the hidden diversity of litter-decomposition mechanisms in mushroom-forming fungi.</title>
        <authorList>
            <person name="Floudas D."/>
            <person name="Bentzer J."/>
            <person name="Ahren D."/>
            <person name="Johansson T."/>
            <person name="Persson P."/>
            <person name="Tunlid A."/>
        </authorList>
    </citation>
    <scope>NUCLEOTIDE SEQUENCE [LARGE SCALE GENOMIC DNA]</scope>
    <source>
        <strain evidence="2 3">CBS 175.51</strain>
    </source>
</reference>
<protein>
    <recommendedName>
        <fullName evidence="1">DUF7918 domain-containing protein</fullName>
    </recommendedName>
</protein>